<sequence length="177" mass="19310">MRRRPVRVRSPRDEFHRDESGLPHQSGTYGARVARDELSSQHRPRRIVTGALLRDARGAGRAAGSDHRADLDPLALKGERDVRNIAREQGARDRRVQEVVRDDDHDILRRADHVPSELGSGPFDATSAGGNSVGDRPGRGGGDGVRAGDDDPSPRCRGRGGGQRRSETCQQERAITG</sequence>
<comment type="caution">
    <text evidence="2">The sequence shown here is derived from an EMBL/GenBank/DDBJ whole genome shotgun (WGS) entry which is preliminary data.</text>
</comment>
<evidence type="ECO:0000256" key="1">
    <source>
        <dbReference type="SAM" id="MobiDB-lite"/>
    </source>
</evidence>
<dbReference type="AlphaFoldDB" id="A0A0M8MFI5"/>
<feature type="compositionally biased region" description="Basic and acidic residues" evidence="1">
    <location>
        <begin position="106"/>
        <end position="115"/>
    </location>
</feature>
<feature type="region of interest" description="Disordered" evidence="1">
    <location>
        <begin position="106"/>
        <end position="177"/>
    </location>
</feature>
<evidence type="ECO:0000313" key="2">
    <source>
        <dbReference type="EMBL" id="KOS10428.1"/>
    </source>
</evidence>
<reference evidence="2" key="1">
    <citation type="submission" date="2015-04" db="EMBL/GenBank/DDBJ databases">
        <title>Complete genome sequence of Microbacterium chocolatum SIT 101, a bacterium enantioselectively hydrolyzing mesomeric diesters.</title>
        <authorList>
            <person name="Li X."/>
            <person name="Xu Y."/>
        </authorList>
    </citation>
    <scope>NUCLEOTIDE SEQUENCE [LARGE SCALE GENOMIC DNA]</scope>
    <source>
        <strain evidence="2">SIT 101</strain>
    </source>
</reference>
<name>A0A0M8MFI5_9MICO</name>
<feature type="region of interest" description="Disordered" evidence="1">
    <location>
        <begin position="1"/>
        <end position="28"/>
    </location>
</feature>
<proteinExistence type="predicted"/>
<keyword evidence="3" id="KW-1185">Reference proteome</keyword>
<dbReference type="EMBL" id="LAVO01000011">
    <property type="protein sequence ID" value="KOS10428.1"/>
    <property type="molecule type" value="Genomic_DNA"/>
</dbReference>
<dbReference type="Proteomes" id="UP000037737">
    <property type="component" value="Unassembled WGS sequence"/>
</dbReference>
<accession>A0A0M8MFI5</accession>
<protein>
    <submittedName>
        <fullName evidence="2">Uncharacterized protein</fullName>
    </submittedName>
</protein>
<gene>
    <name evidence="2" type="ORF">XI38_11425</name>
</gene>
<feature type="compositionally biased region" description="Basic and acidic residues" evidence="1">
    <location>
        <begin position="10"/>
        <end position="21"/>
    </location>
</feature>
<evidence type="ECO:0000313" key="3">
    <source>
        <dbReference type="Proteomes" id="UP000037737"/>
    </source>
</evidence>
<organism evidence="2 3">
    <name type="scientific">Microbacterium aurantiacum</name>
    <dbReference type="NCBI Taxonomy" id="162393"/>
    <lineage>
        <taxon>Bacteria</taxon>
        <taxon>Bacillati</taxon>
        <taxon>Actinomycetota</taxon>
        <taxon>Actinomycetes</taxon>
        <taxon>Micrococcales</taxon>
        <taxon>Microbacteriaceae</taxon>
        <taxon>Microbacterium</taxon>
    </lineage>
</organism>
<feature type="compositionally biased region" description="Polar residues" evidence="1">
    <location>
        <begin position="168"/>
        <end position="177"/>
    </location>
</feature>